<proteinExistence type="predicted"/>
<dbReference type="GO" id="GO:0072557">
    <property type="term" value="C:IPAF inflammasome complex"/>
    <property type="evidence" value="ECO:0007669"/>
    <property type="project" value="TreeGrafter"/>
</dbReference>
<dbReference type="Ensembl" id="ENSXMAT00000034275.1">
    <property type="protein sequence ID" value="ENSXMAP00000031714.1"/>
    <property type="gene ID" value="ENSXMAG00000029881.1"/>
</dbReference>
<keyword evidence="5" id="KW-1185">Reference proteome</keyword>
<evidence type="ECO:0000313" key="5">
    <source>
        <dbReference type="Proteomes" id="UP000002852"/>
    </source>
</evidence>
<dbReference type="SUPFAM" id="SSF47986">
    <property type="entry name" value="DEATH domain"/>
    <property type="match status" value="2"/>
</dbReference>
<evidence type="ECO:0000313" key="4">
    <source>
        <dbReference type="Ensembl" id="ENSXMAP00000031714.1"/>
    </source>
</evidence>
<dbReference type="GeneTree" id="ENSGT00970000193969"/>
<dbReference type="InterPro" id="IPR002398">
    <property type="entry name" value="Pept_C14"/>
</dbReference>
<dbReference type="InterPro" id="IPR001315">
    <property type="entry name" value="CARD"/>
</dbReference>
<dbReference type="GO" id="GO:0072559">
    <property type="term" value="C:NLRP3 inflammasome complex"/>
    <property type="evidence" value="ECO:0007669"/>
    <property type="project" value="TreeGrafter"/>
</dbReference>
<dbReference type="STRING" id="8083.ENSXMAP00000031714"/>
<evidence type="ECO:0000259" key="2">
    <source>
        <dbReference type="PROSITE" id="PS50017"/>
    </source>
</evidence>
<reference evidence="4" key="4">
    <citation type="submission" date="2025-09" db="UniProtKB">
        <authorList>
            <consortium name="Ensembl"/>
        </authorList>
    </citation>
    <scope>IDENTIFICATION</scope>
    <source>
        <strain evidence="4">JP 163 A</strain>
    </source>
</reference>
<dbReference type="PROSITE" id="PS50209">
    <property type="entry name" value="CARD"/>
    <property type="match status" value="1"/>
</dbReference>
<dbReference type="Pfam" id="PF00619">
    <property type="entry name" value="CARD"/>
    <property type="match status" value="1"/>
</dbReference>
<reference evidence="4" key="3">
    <citation type="submission" date="2025-08" db="UniProtKB">
        <authorList>
            <consortium name="Ensembl"/>
        </authorList>
    </citation>
    <scope>IDENTIFICATION</scope>
    <source>
        <strain evidence="4">JP 163 A</strain>
    </source>
</reference>
<dbReference type="GO" id="GO:0007165">
    <property type="term" value="P:signal transduction"/>
    <property type="evidence" value="ECO:0007669"/>
    <property type="project" value="InterPro"/>
</dbReference>
<dbReference type="Proteomes" id="UP000002852">
    <property type="component" value="Unassembled WGS sequence"/>
</dbReference>
<dbReference type="InParanoid" id="A0A3B5QJI3"/>
<dbReference type="PANTHER" id="PTHR47901:SF3">
    <property type="entry name" value="CASPASE-1"/>
    <property type="match status" value="1"/>
</dbReference>
<dbReference type="Gene3D" id="1.10.533.10">
    <property type="entry name" value="Death Domain, Fas"/>
    <property type="match status" value="2"/>
</dbReference>
<evidence type="ECO:0000256" key="1">
    <source>
        <dbReference type="SAM" id="MobiDB-lite"/>
    </source>
</evidence>
<organism evidence="4 5">
    <name type="scientific">Xiphophorus maculatus</name>
    <name type="common">Southern platyfish</name>
    <name type="synonym">Platypoecilus maculatus</name>
    <dbReference type="NCBI Taxonomy" id="8083"/>
    <lineage>
        <taxon>Eukaryota</taxon>
        <taxon>Metazoa</taxon>
        <taxon>Chordata</taxon>
        <taxon>Craniata</taxon>
        <taxon>Vertebrata</taxon>
        <taxon>Euteleostomi</taxon>
        <taxon>Actinopterygii</taxon>
        <taxon>Neopterygii</taxon>
        <taxon>Teleostei</taxon>
        <taxon>Neoteleostei</taxon>
        <taxon>Acanthomorphata</taxon>
        <taxon>Ovalentaria</taxon>
        <taxon>Atherinomorphae</taxon>
        <taxon>Cyprinodontiformes</taxon>
        <taxon>Poeciliidae</taxon>
        <taxon>Poeciliinae</taxon>
        <taxon>Xiphophorus</taxon>
    </lineage>
</organism>
<protein>
    <submittedName>
        <fullName evidence="4">Caspase-1-like</fullName>
    </submittedName>
</protein>
<dbReference type="InterPro" id="IPR000488">
    <property type="entry name" value="Death_dom"/>
</dbReference>
<dbReference type="Pfam" id="PF00531">
    <property type="entry name" value="Death"/>
    <property type="match status" value="1"/>
</dbReference>
<dbReference type="GO" id="GO:0050727">
    <property type="term" value="P:regulation of inflammatory response"/>
    <property type="evidence" value="ECO:0007669"/>
    <property type="project" value="TreeGrafter"/>
</dbReference>
<dbReference type="PANTHER" id="PTHR47901">
    <property type="entry name" value="CASPASE RECRUITMENT DOMAIN-CONTAINING PROTEIN 18"/>
    <property type="match status" value="1"/>
</dbReference>
<accession>A0A3B5QJI3</accession>
<reference evidence="5" key="1">
    <citation type="submission" date="2012-01" db="EMBL/GenBank/DDBJ databases">
        <authorList>
            <person name="Walter R."/>
            <person name="Schartl M."/>
            <person name="Warren W."/>
        </authorList>
    </citation>
    <scope>NUCLEOTIDE SEQUENCE [LARGE SCALE GENOMIC DNA]</scope>
    <source>
        <strain evidence="5">JP 163 A</strain>
    </source>
</reference>
<dbReference type="OMA" id="ENRTRAN"/>
<dbReference type="AlphaFoldDB" id="A0A3B5QJI3"/>
<feature type="domain" description="Death" evidence="2">
    <location>
        <begin position="134"/>
        <end position="206"/>
    </location>
</feature>
<dbReference type="GeneID" id="111612017"/>
<dbReference type="GO" id="GO:0004197">
    <property type="term" value="F:cysteine-type endopeptidase activity"/>
    <property type="evidence" value="ECO:0007669"/>
    <property type="project" value="InterPro"/>
</dbReference>
<evidence type="ECO:0000259" key="3">
    <source>
        <dbReference type="PROSITE" id="PS50209"/>
    </source>
</evidence>
<name>A0A3B5QJI3_XIPMA</name>
<feature type="domain" description="CARD" evidence="3">
    <location>
        <begin position="6"/>
        <end position="99"/>
    </location>
</feature>
<dbReference type="RefSeq" id="XP_023207447.1">
    <property type="nucleotide sequence ID" value="XM_023351679.1"/>
</dbReference>
<dbReference type="GO" id="GO:0006508">
    <property type="term" value="P:proteolysis"/>
    <property type="evidence" value="ECO:0007669"/>
    <property type="project" value="InterPro"/>
</dbReference>
<feature type="region of interest" description="Disordered" evidence="1">
    <location>
        <begin position="102"/>
        <end position="132"/>
    </location>
</feature>
<dbReference type="InterPro" id="IPR011029">
    <property type="entry name" value="DEATH-like_dom_sf"/>
</dbReference>
<feature type="compositionally biased region" description="Basic and acidic residues" evidence="1">
    <location>
        <begin position="103"/>
        <end position="125"/>
    </location>
</feature>
<dbReference type="GO" id="GO:0097169">
    <property type="term" value="C:AIM2 inflammasome complex"/>
    <property type="evidence" value="ECO:0007669"/>
    <property type="project" value="TreeGrafter"/>
</dbReference>
<dbReference type="GO" id="GO:0042981">
    <property type="term" value="P:regulation of apoptotic process"/>
    <property type="evidence" value="ECO:0007669"/>
    <property type="project" value="InterPro"/>
</dbReference>
<sequence length="229" mass="26285">METAAADNGADKELEGVRDEFVQRVSDAVINQLLDLCLKDHVFNYEEKDAILEENRTRANKARALIDLVIKKGAETCEKMIGYLERKDQQLFKQLGLSSAQSADKRKEAEEETARKRARQEDKPDGVAQSQDLSEKQLLRVAEQLGMEWKQVAINLGLKSKDLDDLEESEKNVTMRKQKMLLMWKRKKKPGEATARHLQERLEEMDNLPHEVYEILQGMMGDVRDEAAN</sequence>
<dbReference type="PROSITE" id="PS50017">
    <property type="entry name" value="DEATH_DOMAIN"/>
    <property type="match status" value="1"/>
</dbReference>
<reference evidence="5" key="2">
    <citation type="journal article" date="2013" name="Nat. Genet.">
        <title>The genome of the platyfish, Xiphophorus maculatus, provides insights into evolutionary adaptation and several complex traits.</title>
        <authorList>
            <person name="Schartl M."/>
            <person name="Walter R.B."/>
            <person name="Shen Y."/>
            <person name="Garcia T."/>
            <person name="Catchen J."/>
            <person name="Amores A."/>
            <person name="Braasch I."/>
            <person name="Chalopin D."/>
            <person name="Volff J.N."/>
            <person name="Lesch K.P."/>
            <person name="Bisazza A."/>
            <person name="Minx P."/>
            <person name="Hillier L."/>
            <person name="Wilson R.K."/>
            <person name="Fuerstenberg S."/>
            <person name="Boore J."/>
            <person name="Searle S."/>
            <person name="Postlethwait J.H."/>
            <person name="Warren W.C."/>
        </authorList>
    </citation>
    <scope>NUCLEOTIDE SEQUENCE [LARGE SCALE GENOMIC DNA]</scope>
    <source>
        <strain evidence="5">JP 163 A</strain>
    </source>
</reference>